<comment type="subcellular location">
    <subcellularLocation>
        <location evidence="1">Periplasm</location>
    </subcellularLocation>
</comment>
<comment type="caution">
    <text evidence="4">The sequence shown here is derived from an EMBL/GenBank/DDBJ whole genome shotgun (WGS) entry which is preliminary data.</text>
</comment>
<organism evidence="4 5">
    <name type="scientific">Maritimibacter alkaliphilus HTCC2654</name>
    <dbReference type="NCBI Taxonomy" id="314271"/>
    <lineage>
        <taxon>Bacteria</taxon>
        <taxon>Pseudomonadati</taxon>
        <taxon>Pseudomonadota</taxon>
        <taxon>Alphaproteobacteria</taxon>
        <taxon>Rhodobacterales</taxon>
        <taxon>Roseobacteraceae</taxon>
        <taxon>Maritimibacter</taxon>
    </lineage>
</organism>
<dbReference type="STRING" id="314271.RB2654_07224"/>
<dbReference type="GO" id="GO:0030288">
    <property type="term" value="C:outer membrane-bounded periplasmic space"/>
    <property type="evidence" value="ECO:0007669"/>
    <property type="project" value="TreeGrafter"/>
</dbReference>
<dbReference type="HOGENOM" id="CLU_705711_0_0_5"/>
<proteinExistence type="inferred from homology"/>
<dbReference type="InterPro" id="IPR050555">
    <property type="entry name" value="Bact_Solute-Bind_Prot2"/>
</dbReference>
<gene>
    <name evidence="4" type="ORF">RB2654_07224</name>
</gene>
<dbReference type="PANTHER" id="PTHR30036:SF7">
    <property type="entry name" value="ABC TRANSPORTER PERIPLASMIC-BINDING PROTEIN YPHF"/>
    <property type="match status" value="1"/>
</dbReference>
<feature type="domain" description="Periplasmic binding protein" evidence="3">
    <location>
        <begin position="93"/>
        <end position="342"/>
    </location>
</feature>
<dbReference type="InterPro" id="IPR028082">
    <property type="entry name" value="Peripla_BP_I"/>
</dbReference>
<dbReference type="CDD" id="cd01536">
    <property type="entry name" value="PBP1_ABC_sugar_binding-like"/>
    <property type="match status" value="1"/>
</dbReference>
<evidence type="ECO:0000313" key="4">
    <source>
        <dbReference type="EMBL" id="EAQ12883.1"/>
    </source>
</evidence>
<evidence type="ECO:0000256" key="2">
    <source>
        <dbReference type="ARBA" id="ARBA00007639"/>
    </source>
</evidence>
<dbReference type="GO" id="GO:0030246">
    <property type="term" value="F:carbohydrate binding"/>
    <property type="evidence" value="ECO:0007669"/>
    <property type="project" value="TreeGrafter"/>
</dbReference>
<dbReference type="Pfam" id="PF13407">
    <property type="entry name" value="Peripla_BP_4"/>
    <property type="match status" value="1"/>
</dbReference>
<dbReference type="Proteomes" id="UP000002931">
    <property type="component" value="Unassembled WGS sequence"/>
</dbReference>
<dbReference type="Gene3D" id="3.40.50.2300">
    <property type="match status" value="2"/>
</dbReference>
<dbReference type="eggNOG" id="COG1879">
    <property type="taxonomic scope" value="Bacteria"/>
</dbReference>
<reference evidence="4 5" key="1">
    <citation type="journal article" date="2010" name="J. Bacteriol.">
        <title>Genome sequences of Pelagibaca bermudensis HTCC2601T and Maritimibacter alkaliphilus HTCC2654T, the type strains of two marine Roseobacter genera.</title>
        <authorList>
            <person name="Thrash J.C."/>
            <person name="Cho J.C."/>
            <person name="Ferriera S."/>
            <person name="Johnson J."/>
            <person name="Vergin K.L."/>
            <person name="Giovannoni S.J."/>
        </authorList>
    </citation>
    <scope>NUCLEOTIDE SEQUENCE [LARGE SCALE GENOMIC DNA]</scope>
    <source>
        <strain evidence="4 5">HTCC2654</strain>
    </source>
</reference>
<accession>A3VGA7</accession>
<name>A3VGA7_9RHOB</name>
<sequence>MRIQVNDESTKTTATHINGNREIHMTHSNTIKGLVSALALSVAGTAASAQDASEGIARAQEALAPYLEQPVFTAPGDPFDIRECAADRKMLAIPNSSANPFLKGIIDRMKAVGEDIGLEVAEWENQGQPSQWVQGFDFAIRDGFDVINLISGISPDTVVPQITAANEAGVKVTTSHFYDPSDTPNELLSSTLPVGFNEIGKILANWVTVNTDGAGKVLLVVSREVPPTIPLVDGFESVLAENCPDCEIVQEVNVGVAEWGTKIQSSVQSALQANPEIDVIVPIYDSMSQFVVPALRLTGNLGSVKVATFNGTPFVLDYIQEGSVSMDIGESLDWIAYATVDANMRDLCGLPVPEKLNVPFYIFDESNAEMAGTPAQFDTGYGDAYVSGFRELWGLN</sequence>
<evidence type="ECO:0000259" key="3">
    <source>
        <dbReference type="Pfam" id="PF13407"/>
    </source>
</evidence>
<protein>
    <submittedName>
        <fullName evidence="4">Sugar ABC transporter, periplasmic sugar-binding protein</fullName>
    </submittedName>
</protein>
<dbReference type="EMBL" id="AAMT01000007">
    <property type="protein sequence ID" value="EAQ12883.1"/>
    <property type="molecule type" value="Genomic_DNA"/>
</dbReference>
<evidence type="ECO:0000256" key="1">
    <source>
        <dbReference type="ARBA" id="ARBA00004418"/>
    </source>
</evidence>
<dbReference type="AlphaFoldDB" id="A3VGA7"/>
<dbReference type="SUPFAM" id="SSF53822">
    <property type="entry name" value="Periplasmic binding protein-like I"/>
    <property type="match status" value="1"/>
</dbReference>
<evidence type="ECO:0000313" key="5">
    <source>
        <dbReference type="Proteomes" id="UP000002931"/>
    </source>
</evidence>
<dbReference type="PANTHER" id="PTHR30036">
    <property type="entry name" value="D-XYLOSE-BINDING PERIPLASMIC PROTEIN"/>
    <property type="match status" value="1"/>
</dbReference>
<dbReference type="InterPro" id="IPR025997">
    <property type="entry name" value="SBP_2_dom"/>
</dbReference>
<keyword evidence="5" id="KW-1185">Reference proteome</keyword>
<comment type="similarity">
    <text evidence="2">Belongs to the bacterial solute-binding protein 2 family.</text>
</comment>